<proteinExistence type="predicted"/>
<evidence type="ECO:0000313" key="3">
    <source>
        <dbReference type="Proteomes" id="UP000076632"/>
    </source>
</evidence>
<dbReference type="EMBL" id="KV407459">
    <property type="protein sequence ID" value="KZF22386.1"/>
    <property type="molecule type" value="Genomic_DNA"/>
</dbReference>
<feature type="transmembrane region" description="Helical" evidence="1">
    <location>
        <begin position="32"/>
        <end position="52"/>
    </location>
</feature>
<keyword evidence="3" id="KW-1185">Reference proteome</keyword>
<evidence type="ECO:0000256" key="1">
    <source>
        <dbReference type="SAM" id="Phobius"/>
    </source>
</evidence>
<keyword evidence="1" id="KW-1133">Transmembrane helix</keyword>
<reference evidence="2 3" key="1">
    <citation type="journal article" date="2016" name="Fungal Biol.">
        <title>The genome of Xylona heveae provides a window into fungal endophytism.</title>
        <authorList>
            <person name="Gazis R."/>
            <person name="Kuo A."/>
            <person name="Riley R."/>
            <person name="LaButti K."/>
            <person name="Lipzen A."/>
            <person name="Lin J."/>
            <person name="Amirebrahimi M."/>
            <person name="Hesse C.N."/>
            <person name="Spatafora J.W."/>
            <person name="Henrissat B."/>
            <person name="Hainaut M."/>
            <person name="Grigoriev I.V."/>
            <person name="Hibbett D.S."/>
        </authorList>
    </citation>
    <scope>NUCLEOTIDE SEQUENCE [LARGE SCALE GENOMIC DNA]</scope>
    <source>
        <strain evidence="2 3">TC161</strain>
    </source>
</reference>
<evidence type="ECO:0000313" key="2">
    <source>
        <dbReference type="EMBL" id="KZF22386.1"/>
    </source>
</evidence>
<accession>A0A165GMY3</accession>
<gene>
    <name evidence="2" type="ORF">L228DRAFT_261559</name>
</gene>
<protein>
    <submittedName>
        <fullName evidence="2">Uncharacterized protein</fullName>
    </submittedName>
</protein>
<keyword evidence="1" id="KW-0812">Transmembrane</keyword>
<dbReference type="AlphaFoldDB" id="A0A165GMY3"/>
<dbReference type="RefSeq" id="XP_018187941.1">
    <property type="nucleotide sequence ID" value="XM_018334345.1"/>
</dbReference>
<organism evidence="2 3">
    <name type="scientific">Xylona heveae (strain CBS 132557 / TC161)</name>
    <dbReference type="NCBI Taxonomy" id="1328760"/>
    <lineage>
        <taxon>Eukaryota</taxon>
        <taxon>Fungi</taxon>
        <taxon>Dikarya</taxon>
        <taxon>Ascomycota</taxon>
        <taxon>Pezizomycotina</taxon>
        <taxon>Xylonomycetes</taxon>
        <taxon>Xylonales</taxon>
        <taxon>Xylonaceae</taxon>
        <taxon>Xylona</taxon>
    </lineage>
</organism>
<sequence>MAYDEKQIYFWFFGLNYADFYSNLHLDSLLEFIGFVGLIITISLDVALILMCGRLRSRGVLWLDDLALLFSLAHASSNHMATCRTNCVVTFPVLSDFFGDCVRRSIKAAGHRNSFTSKKAMSENACSKGNFTFCKSSKVILKAVGYVYHGVCKVYQLFRTDFGLRNLEAMIIVGVIVVRYVSPESILSALESPKERNNVQK</sequence>
<dbReference type="Proteomes" id="UP000076632">
    <property type="component" value="Unassembled WGS sequence"/>
</dbReference>
<dbReference type="GeneID" id="28899482"/>
<keyword evidence="1" id="KW-0472">Membrane</keyword>
<dbReference type="InParanoid" id="A0A165GMY3"/>
<name>A0A165GMY3_XYLHT</name>